<feature type="compositionally biased region" description="Basic and acidic residues" evidence="1">
    <location>
        <begin position="60"/>
        <end position="75"/>
    </location>
</feature>
<dbReference type="EMBL" id="JANPWB010000005">
    <property type="protein sequence ID" value="KAJ1188202.1"/>
    <property type="molecule type" value="Genomic_DNA"/>
</dbReference>
<keyword evidence="3" id="KW-1185">Reference proteome</keyword>
<evidence type="ECO:0000313" key="3">
    <source>
        <dbReference type="Proteomes" id="UP001066276"/>
    </source>
</evidence>
<proteinExistence type="predicted"/>
<feature type="region of interest" description="Disordered" evidence="1">
    <location>
        <begin position="32"/>
        <end position="136"/>
    </location>
</feature>
<comment type="caution">
    <text evidence="2">The sequence shown here is derived from an EMBL/GenBank/DDBJ whole genome shotgun (WGS) entry which is preliminary data.</text>
</comment>
<evidence type="ECO:0000256" key="1">
    <source>
        <dbReference type="SAM" id="MobiDB-lite"/>
    </source>
</evidence>
<protein>
    <submittedName>
        <fullName evidence="2">Uncharacterized protein</fullName>
    </submittedName>
</protein>
<gene>
    <name evidence="2" type="ORF">NDU88_004965</name>
</gene>
<evidence type="ECO:0000313" key="2">
    <source>
        <dbReference type="EMBL" id="KAJ1188202.1"/>
    </source>
</evidence>
<dbReference type="Proteomes" id="UP001066276">
    <property type="component" value="Chromosome 3_1"/>
</dbReference>
<name>A0AAV7UHG9_PLEWA</name>
<sequence length="136" mass="14458">MQVLPTAAEDHTSKCPGLSAWSFLLPEPAAAPTTRADCRATSWHDPPGQATHHGSFTVGDRGKEPRPQFVARDRAGSPMRPPTRPATPPEGVAAPAQRSGPRPTMQLTGARPSGDRPDRRPSGQLVGPPWITRSSS</sequence>
<reference evidence="2" key="1">
    <citation type="journal article" date="2022" name="bioRxiv">
        <title>Sequencing and chromosome-scale assembly of the giantPleurodeles waltlgenome.</title>
        <authorList>
            <person name="Brown T."/>
            <person name="Elewa A."/>
            <person name="Iarovenko S."/>
            <person name="Subramanian E."/>
            <person name="Araus A.J."/>
            <person name="Petzold A."/>
            <person name="Susuki M."/>
            <person name="Suzuki K.-i.T."/>
            <person name="Hayashi T."/>
            <person name="Toyoda A."/>
            <person name="Oliveira C."/>
            <person name="Osipova E."/>
            <person name="Leigh N.D."/>
            <person name="Simon A."/>
            <person name="Yun M.H."/>
        </authorList>
    </citation>
    <scope>NUCLEOTIDE SEQUENCE</scope>
    <source>
        <strain evidence="2">20211129_DDA</strain>
        <tissue evidence="2">Liver</tissue>
    </source>
</reference>
<accession>A0AAV7UHG9</accession>
<organism evidence="2 3">
    <name type="scientific">Pleurodeles waltl</name>
    <name type="common">Iberian ribbed newt</name>
    <dbReference type="NCBI Taxonomy" id="8319"/>
    <lineage>
        <taxon>Eukaryota</taxon>
        <taxon>Metazoa</taxon>
        <taxon>Chordata</taxon>
        <taxon>Craniata</taxon>
        <taxon>Vertebrata</taxon>
        <taxon>Euteleostomi</taxon>
        <taxon>Amphibia</taxon>
        <taxon>Batrachia</taxon>
        <taxon>Caudata</taxon>
        <taxon>Salamandroidea</taxon>
        <taxon>Salamandridae</taxon>
        <taxon>Pleurodelinae</taxon>
        <taxon>Pleurodeles</taxon>
    </lineage>
</organism>
<dbReference type="AlphaFoldDB" id="A0AAV7UHG9"/>
<feature type="compositionally biased region" description="Pro residues" evidence="1">
    <location>
        <begin position="79"/>
        <end position="88"/>
    </location>
</feature>